<evidence type="ECO:0000313" key="5">
    <source>
        <dbReference type="EMBL" id="QDT37881.1"/>
    </source>
</evidence>
<organism evidence="5 6">
    <name type="scientific">Stratiformator vulcanicus</name>
    <dbReference type="NCBI Taxonomy" id="2527980"/>
    <lineage>
        <taxon>Bacteria</taxon>
        <taxon>Pseudomonadati</taxon>
        <taxon>Planctomycetota</taxon>
        <taxon>Planctomycetia</taxon>
        <taxon>Planctomycetales</taxon>
        <taxon>Planctomycetaceae</taxon>
        <taxon>Stratiformator</taxon>
    </lineage>
</organism>
<dbReference type="InterPro" id="IPR051169">
    <property type="entry name" value="NADH-Q_oxidoreductase"/>
</dbReference>
<keyword evidence="2" id="KW-0285">Flavoprotein</keyword>
<evidence type="ECO:0000256" key="3">
    <source>
        <dbReference type="ARBA" id="ARBA00022827"/>
    </source>
</evidence>
<evidence type="ECO:0000256" key="1">
    <source>
        <dbReference type="ARBA" id="ARBA00001974"/>
    </source>
</evidence>
<dbReference type="KEGG" id="svp:Pan189_22640"/>
<keyword evidence="6" id="KW-1185">Reference proteome</keyword>
<dbReference type="PANTHER" id="PTHR42913">
    <property type="entry name" value="APOPTOSIS-INDUCING FACTOR 1"/>
    <property type="match status" value="1"/>
</dbReference>
<dbReference type="PANTHER" id="PTHR42913:SF9">
    <property type="entry name" value="SLR1591 PROTEIN"/>
    <property type="match status" value="1"/>
</dbReference>
<dbReference type="EC" id="1.6.99.-" evidence="5"/>
<dbReference type="GO" id="GO:0019646">
    <property type="term" value="P:aerobic electron transport chain"/>
    <property type="evidence" value="ECO:0007669"/>
    <property type="project" value="TreeGrafter"/>
</dbReference>
<evidence type="ECO:0000256" key="4">
    <source>
        <dbReference type="ARBA" id="ARBA00023002"/>
    </source>
</evidence>
<dbReference type="InterPro" id="IPR036188">
    <property type="entry name" value="FAD/NAD-bd_sf"/>
</dbReference>
<dbReference type="SUPFAM" id="SSF51905">
    <property type="entry name" value="FAD/NAD(P)-binding domain"/>
    <property type="match status" value="1"/>
</dbReference>
<reference evidence="5 6" key="1">
    <citation type="submission" date="2019-02" db="EMBL/GenBank/DDBJ databases">
        <title>Deep-cultivation of Planctomycetes and their phenomic and genomic characterization uncovers novel biology.</title>
        <authorList>
            <person name="Wiegand S."/>
            <person name="Jogler M."/>
            <person name="Boedeker C."/>
            <person name="Pinto D."/>
            <person name="Vollmers J."/>
            <person name="Rivas-Marin E."/>
            <person name="Kohn T."/>
            <person name="Peeters S.H."/>
            <person name="Heuer A."/>
            <person name="Rast P."/>
            <person name="Oberbeckmann S."/>
            <person name="Bunk B."/>
            <person name="Jeske O."/>
            <person name="Meyerdierks A."/>
            <person name="Storesund J.E."/>
            <person name="Kallscheuer N."/>
            <person name="Luecker S."/>
            <person name="Lage O.M."/>
            <person name="Pohl T."/>
            <person name="Merkel B.J."/>
            <person name="Hornburger P."/>
            <person name="Mueller R.-W."/>
            <person name="Bruemmer F."/>
            <person name="Labrenz M."/>
            <person name="Spormann A.M."/>
            <person name="Op den Camp H."/>
            <person name="Overmann J."/>
            <person name="Amann R."/>
            <person name="Jetten M.S.M."/>
            <person name="Mascher T."/>
            <person name="Medema M.H."/>
            <person name="Devos D.P."/>
            <person name="Kaster A.-K."/>
            <person name="Ovreas L."/>
            <person name="Rohde M."/>
            <person name="Galperin M.Y."/>
            <person name="Jogler C."/>
        </authorList>
    </citation>
    <scope>NUCLEOTIDE SEQUENCE [LARGE SCALE GENOMIC DNA]</scope>
    <source>
        <strain evidence="5 6">Pan189</strain>
    </source>
</reference>
<accession>A0A517R200</accession>
<dbReference type="GO" id="GO:0003955">
    <property type="term" value="F:NAD(P)H dehydrogenase (quinone) activity"/>
    <property type="evidence" value="ECO:0007669"/>
    <property type="project" value="TreeGrafter"/>
</dbReference>
<evidence type="ECO:0000313" key="6">
    <source>
        <dbReference type="Proteomes" id="UP000317318"/>
    </source>
</evidence>
<protein>
    <submittedName>
        <fullName evidence="5">NADH dehydrogenase-like protein</fullName>
        <ecNumber evidence="5">1.6.99.-</ecNumber>
    </submittedName>
</protein>
<name>A0A517R200_9PLAN</name>
<evidence type="ECO:0000256" key="2">
    <source>
        <dbReference type="ARBA" id="ARBA00022630"/>
    </source>
</evidence>
<comment type="cofactor">
    <cofactor evidence="1">
        <name>FAD</name>
        <dbReference type="ChEBI" id="CHEBI:57692"/>
    </cofactor>
</comment>
<dbReference type="Proteomes" id="UP000317318">
    <property type="component" value="Chromosome"/>
</dbReference>
<keyword evidence="3" id="KW-0274">FAD</keyword>
<keyword evidence="4 5" id="KW-0560">Oxidoreductase</keyword>
<proteinExistence type="predicted"/>
<dbReference type="Gene3D" id="3.50.50.100">
    <property type="match status" value="1"/>
</dbReference>
<sequence>MWAINSNAEFAIYGEVDPNEDVPKFGKKFMQEQNHSTDLRPDSKTERIVMLGAGHATLEIIKRWKTFESVDASLTLISSCGHATYSGMLPATLAGLHRQEVLNIPLEPLCRDAGVDFVQANVDKIDTMSRQIITDKNRIAYDFAVISIGSDTVDPQALAKAKHVVAVRPMPNFVERFGSAIESNGQSRFQAFPFPRL</sequence>
<gene>
    <name evidence="5" type="ORF">Pan189_22640</name>
</gene>
<dbReference type="EMBL" id="CP036268">
    <property type="protein sequence ID" value="QDT37881.1"/>
    <property type="molecule type" value="Genomic_DNA"/>
</dbReference>
<dbReference type="AlphaFoldDB" id="A0A517R200"/>